<reference evidence="10 12" key="1">
    <citation type="submission" date="2015-02" db="EMBL/GenBank/DDBJ databases">
        <authorList>
            <person name="Chooi Y.-H."/>
        </authorList>
    </citation>
    <scope>NUCLEOTIDE SEQUENCE [LARGE SCALE GENOMIC DNA]</scope>
    <source>
        <strain evidence="10">E3</strain>
    </source>
</reference>
<dbReference type="Proteomes" id="UP000290189">
    <property type="component" value="Unassembled WGS sequence"/>
</dbReference>
<evidence type="ECO:0000313" key="10">
    <source>
        <dbReference type="EMBL" id="CEP02651.1"/>
    </source>
</evidence>
<dbReference type="OrthoDB" id="418595at2759"/>
<sequence length="390" mass="41868">MRPIVLVVVVIVVLAASVHGRMPRSHHPKHDLKLLGRTLRTLLNPVHAMKVTGFNQRDPHYKGAMVTASVSNMTIVDLSPFMLPRMNGRLKSGIRRLAQAPVTLSLVALNTALFVANPVLTPKKLSWAGCTKTLLSSPLQGIKRALSSMTHHINAEHLIGNMIVLSQIGPIVEKKLGATKFALTYLLSGAGAYLAHAAFEQRTWRWLPVLGASGAIYGVMGASAALIAQVAAERPGSFASNLIGMMTVADYRMTMDGILAGFISVLVLSVTWLVGGTQMQSESWTLGVKMTVSGPYFGWPTTLEALSSTAKLMVSGTIGHVCHMGGWVFGFLLVLMWDSTSSMRALPVMGALTGLSLLIRSGPTEPAGLHGPVRMFATPPPSPRKRLHLF</sequence>
<reference evidence="11 13" key="2">
    <citation type="submission" date="2018-03" db="EMBL/GenBank/DDBJ databases">
        <authorList>
            <person name="Fogelqvist J."/>
        </authorList>
    </citation>
    <scope>NUCLEOTIDE SEQUENCE [LARGE SCALE GENOMIC DNA]</scope>
</reference>
<keyword evidence="12" id="KW-1185">Reference proteome</keyword>
<gene>
    <name evidence="10" type="ORF">PBRA_002618</name>
    <name evidence="11" type="ORF">PLBR_LOCUS1994</name>
</gene>
<dbReference type="InterPro" id="IPR022764">
    <property type="entry name" value="Peptidase_S54_rhomboid_dom"/>
</dbReference>
<evidence type="ECO:0000256" key="6">
    <source>
        <dbReference type="ARBA" id="ARBA00023136"/>
    </source>
</evidence>
<evidence type="ECO:0000313" key="13">
    <source>
        <dbReference type="Proteomes" id="UP000290189"/>
    </source>
</evidence>
<keyword evidence="3 7" id="KW-0812">Transmembrane</keyword>
<geneLocation type="mitochondrion" evidence="11"/>
<keyword evidence="6 7" id="KW-0472">Membrane</keyword>
<dbReference type="STRING" id="37360.A0A0G4J5X0"/>
<feature type="domain" description="Peptidase S54 rhomboid" evidence="9">
    <location>
        <begin position="144"/>
        <end position="240"/>
    </location>
</feature>
<organism evidence="10 12">
    <name type="scientific">Plasmodiophora brassicae</name>
    <name type="common">Clubroot disease agent</name>
    <dbReference type="NCBI Taxonomy" id="37360"/>
    <lineage>
        <taxon>Eukaryota</taxon>
        <taxon>Sar</taxon>
        <taxon>Rhizaria</taxon>
        <taxon>Endomyxa</taxon>
        <taxon>Phytomyxea</taxon>
        <taxon>Plasmodiophorida</taxon>
        <taxon>Plasmodiophoridae</taxon>
        <taxon>Plasmodiophora</taxon>
    </lineage>
</organism>
<evidence type="ECO:0000256" key="1">
    <source>
        <dbReference type="ARBA" id="ARBA00004141"/>
    </source>
</evidence>
<proteinExistence type="inferred from homology"/>
<comment type="similarity">
    <text evidence="2">Belongs to the peptidase S54 family.</text>
</comment>
<evidence type="ECO:0000256" key="7">
    <source>
        <dbReference type="SAM" id="Phobius"/>
    </source>
</evidence>
<keyword evidence="4" id="KW-0378">Hydrolase</keyword>
<dbReference type="EMBL" id="CDSF01000133">
    <property type="protein sequence ID" value="CEP02651.1"/>
    <property type="molecule type" value="Genomic_DNA"/>
</dbReference>
<dbReference type="Gene3D" id="1.20.1540.10">
    <property type="entry name" value="Rhomboid-like"/>
    <property type="match status" value="1"/>
</dbReference>
<dbReference type="PANTHER" id="PTHR43731">
    <property type="entry name" value="RHOMBOID PROTEASE"/>
    <property type="match status" value="1"/>
</dbReference>
<comment type="subcellular location">
    <subcellularLocation>
        <location evidence="1">Membrane</location>
        <topology evidence="1">Multi-pass membrane protein</topology>
    </subcellularLocation>
</comment>
<keyword evidence="8" id="KW-0732">Signal</keyword>
<feature type="signal peptide" evidence="8">
    <location>
        <begin position="1"/>
        <end position="20"/>
    </location>
</feature>
<protein>
    <recommendedName>
        <fullName evidence="9">Peptidase S54 rhomboid domain-containing protein</fullName>
    </recommendedName>
</protein>
<evidence type="ECO:0000256" key="8">
    <source>
        <dbReference type="SAM" id="SignalP"/>
    </source>
</evidence>
<dbReference type="InterPro" id="IPR035952">
    <property type="entry name" value="Rhomboid-like_sf"/>
</dbReference>
<evidence type="ECO:0000256" key="2">
    <source>
        <dbReference type="ARBA" id="ARBA00009045"/>
    </source>
</evidence>
<dbReference type="SUPFAM" id="SSF144091">
    <property type="entry name" value="Rhomboid-like"/>
    <property type="match status" value="1"/>
</dbReference>
<dbReference type="InterPro" id="IPR050925">
    <property type="entry name" value="Rhomboid_protease_S54"/>
</dbReference>
<dbReference type="Pfam" id="PF01694">
    <property type="entry name" value="Rhomboid"/>
    <property type="match status" value="1"/>
</dbReference>
<dbReference type="Proteomes" id="UP000039324">
    <property type="component" value="Unassembled WGS sequence"/>
</dbReference>
<evidence type="ECO:0000256" key="3">
    <source>
        <dbReference type="ARBA" id="ARBA00022692"/>
    </source>
</evidence>
<feature type="chain" id="PRO_5033224581" description="Peptidase S54 rhomboid domain-containing protein" evidence="8">
    <location>
        <begin position="21"/>
        <end position="390"/>
    </location>
</feature>
<feature type="transmembrane region" description="Helical" evidence="7">
    <location>
        <begin position="205"/>
        <end position="232"/>
    </location>
</feature>
<dbReference type="GO" id="GO:0016020">
    <property type="term" value="C:membrane"/>
    <property type="evidence" value="ECO:0007669"/>
    <property type="project" value="UniProtKB-SubCell"/>
</dbReference>
<dbReference type="GO" id="GO:0004252">
    <property type="term" value="F:serine-type endopeptidase activity"/>
    <property type="evidence" value="ECO:0007669"/>
    <property type="project" value="InterPro"/>
</dbReference>
<evidence type="ECO:0000256" key="4">
    <source>
        <dbReference type="ARBA" id="ARBA00022801"/>
    </source>
</evidence>
<accession>A0A0G4J5X0</accession>
<evidence type="ECO:0000259" key="9">
    <source>
        <dbReference type="Pfam" id="PF01694"/>
    </source>
</evidence>
<feature type="transmembrane region" description="Helical" evidence="7">
    <location>
        <begin position="253"/>
        <end position="274"/>
    </location>
</feature>
<evidence type="ECO:0000313" key="12">
    <source>
        <dbReference type="Proteomes" id="UP000039324"/>
    </source>
</evidence>
<evidence type="ECO:0000256" key="5">
    <source>
        <dbReference type="ARBA" id="ARBA00022989"/>
    </source>
</evidence>
<dbReference type="PANTHER" id="PTHR43731:SF14">
    <property type="entry name" value="PRESENILIN-ASSOCIATED RHOMBOID-LIKE PROTEIN, MITOCHONDRIAL"/>
    <property type="match status" value="1"/>
</dbReference>
<feature type="transmembrane region" description="Helical" evidence="7">
    <location>
        <begin position="317"/>
        <end position="337"/>
    </location>
</feature>
<keyword evidence="5 7" id="KW-1133">Transmembrane helix</keyword>
<dbReference type="AlphaFoldDB" id="A0A0G4J5X0"/>
<dbReference type="EMBL" id="OVEO01000003">
    <property type="protein sequence ID" value="SPQ94779.1"/>
    <property type="molecule type" value="Genomic_DNA"/>
</dbReference>
<keyword evidence="11" id="KW-0496">Mitochondrion</keyword>
<evidence type="ECO:0000313" key="11">
    <source>
        <dbReference type="EMBL" id="SPQ94779.1"/>
    </source>
</evidence>
<name>A0A0G4J5X0_PLABS</name>
<feature type="transmembrane region" description="Helical" evidence="7">
    <location>
        <begin position="181"/>
        <end position="199"/>
    </location>
</feature>